<dbReference type="InterPro" id="IPR050168">
    <property type="entry name" value="AAA_ATPase_domain"/>
</dbReference>
<dbReference type="InterPro" id="IPR003959">
    <property type="entry name" value="ATPase_AAA_core"/>
</dbReference>
<dbReference type="SMART" id="SM00382">
    <property type="entry name" value="AAA"/>
    <property type="match status" value="2"/>
</dbReference>
<dbReference type="GO" id="GO:0005524">
    <property type="term" value="F:ATP binding"/>
    <property type="evidence" value="ECO:0007669"/>
    <property type="project" value="UniProtKB-KW"/>
</dbReference>
<dbReference type="Gene3D" id="3.40.50.300">
    <property type="entry name" value="P-loop containing nucleotide triphosphate hydrolases"/>
    <property type="match status" value="2"/>
</dbReference>
<evidence type="ECO:0000256" key="1">
    <source>
        <dbReference type="ARBA" id="ARBA00022741"/>
    </source>
</evidence>
<evidence type="ECO:0000256" key="2">
    <source>
        <dbReference type="ARBA" id="ARBA00022840"/>
    </source>
</evidence>
<dbReference type="Proteomes" id="UP000006968">
    <property type="component" value="Chromosome XII"/>
</dbReference>
<dbReference type="PANTHER" id="PTHR23077:SF27">
    <property type="entry name" value="ATPASE FAMILY GENE 2 PROTEIN HOMOLOG A"/>
    <property type="match status" value="1"/>
</dbReference>
<keyword evidence="6" id="KW-1185">Reference proteome</keyword>
<dbReference type="Gene3D" id="1.10.8.60">
    <property type="match status" value="2"/>
</dbReference>
<dbReference type="FunFam" id="3.40.50.300:FF:001721">
    <property type="entry name" value="AAA family ATPase, putative"/>
    <property type="match status" value="1"/>
</dbReference>
<dbReference type="SUPFAM" id="SSF52540">
    <property type="entry name" value="P-loop containing nucleoside triphosphate hydrolases"/>
    <property type="match status" value="2"/>
</dbReference>
<gene>
    <name evidence="5" type="ORF">SU7_2380</name>
</gene>
<feature type="region of interest" description="Disordered" evidence="3">
    <location>
        <begin position="1"/>
        <end position="22"/>
    </location>
</feature>
<dbReference type="AlphaFoldDB" id="J8PZ45"/>
<dbReference type="InterPro" id="IPR041569">
    <property type="entry name" value="AAA_lid_3"/>
</dbReference>
<dbReference type="FunFam" id="1.10.8.60:FF:000132">
    <property type="entry name" value="AAA family ATPase"/>
    <property type="match status" value="1"/>
</dbReference>
<dbReference type="GO" id="GO:0016887">
    <property type="term" value="F:ATP hydrolysis activity"/>
    <property type="evidence" value="ECO:0007669"/>
    <property type="project" value="InterPro"/>
</dbReference>
<evidence type="ECO:0000313" key="6">
    <source>
        <dbReference type="Proteomes" id="UP000006968"/>
    </source>
</evidence>
<name>J8PZ45_SACAR</name>
<feature type="domain" description="AAA+ ATPase" evidence="4">
    <location>
        <begin position="549"/>
        <end position="685"/>
    </location>
</feature>
<keyword evidence="2" id="KW-0067">ATP-binding</keyword>
<evidence type="ECO:0000259" key="4">
    <source>
        <dbReference type="SMART" id="SM00382"/>
    </source>
</evidence>
<dbReference type="HOGENOM" id="CLU_000688_12_3_1"/>
<dbReference type="FunFam" id="3.40.50.300:FF:000012">
    <property type="entry name" value="Transitional endoplasmic reticulum ATPase"/>
    <property type="match status" value="1"/>
</dbReference>
<evidence type="ECO:0000313" key="5">
    <source>
        <dbReference type="EMBL" id="EJS42618.1"/>
    </source>
</evidence>
<dbReference type="InterPro" id="IPR027417">
    <property type="entry name" value="P-loop_NTPase"/>
</dbReference>
<dbReference type="GO" id="GO:0005737">
    <property type="term" value="C:cytoplasm"/>
    <property type="evidence" value="ECO:0007669"/>
    <property type="project" value="TreeGrafter"/>
</dbReference>
<keyword evidence="1" id="KW-0547">Nucleotide-binding</keyword>
<protein>
    <submittedName>
        <fullName evidence="5">Afg2p</fullName>
    </submittedName>
</protein>
<dbReference type="PROSITE" id="PS00674">
    <property type="entry name" value="AAA"/>
    <property type="match status" value="2"/>
</dbReference>
<dbReference type="EMBL" id="ALIE01000145">
    <property type="protein sequence ID" value="EJS42618.1"/>
    <property type="molecule type" value="Genomic_DNA"/>
</dbReference>
<proteinExistence type="predicted"/>
<dbReference type="CDD" id="cd19511">
    <property type="entry name" value="RecA-like_CDC48_r2-like"/>
    <property type="match status" value="1"/>
</dbReference>
<dbReference type="PANTHER" id="PTHR23077">
    <property type="entry name" value="AAA-FAMILY ATPASE"/>
    <property type="match status" value="1"/>
</dbReference>
<dbReference type="OrthoDB" id="27435at2759"/>
<evidence type="ECO:0000256" key="3">
    <source>
        <dbReference type="SAM" id="MobiDB-lite"/>
    </source>
</evidence>
<accession>J8PZ45</accession>
<organism evidence="5 6">
    <name type="scientific">Saccharomyces arboricola (strain H-6 / AS 2.3317 / CBS 10644)</name>
    <name type="common">Yeast</name>
    <dbReference type="NCBI Taxonomy" id="1160507"/>
    <lineage>
        <taxon>Eukaryota</taxon>
        <taxon>Fungi</taxon>
        <taxon>Dikarya</taxon>
        <taxon>Ascomycota</taxon>
        <taxon>Saccharomycotina</taxon>
        <taxon>Saccharomycetes</taxon>
        <taxon>Saccharomycetales</taxon>
        <taxon>Saccharomycetaceae</taxon>
        <taxon>Saccharomyces</taxon>
    </lineage>
</organism>
<dbReference type="InterPro" id="IPR003960">
    <property type="entry name" value="ATPase_AAA_CS"/>
</dbReference>
<sequence length="780" mass="84794">MAPKSSSSSSKKKASAGTNTADVKAAKFKVPTEFITRPHSPDDHGKETCSAYIHPNILSALEIHPGSFCTVNRIGENGILVTARAGDEETHPVNVITLSNTTRSVGNIILGDRLELKKAQKQPPYSTKVTIGSLQGCDILECIEEKVIQKLLDDSGILMPGMIFHNLKTKTGEESIDIVIADAGDDSLPDVSQLDLNSNEFHGDINGQFYLSPPFIFRKGSTRINFTKETQANRKYNLPEPISYSAVGGLNKEIESLKSAIDIPLHQPALFSSFGVSPPRGILLHGPPGTGKTMLLRVVANTSNAHVLTINGPSIVSKYLGETEAALRDIFNEARKYQPSIVFIDEIDSIAPNRANDDSGEVESRVVATLLTLMDGMGAAGRLVVIAATNRPNSVDPALRRPGRFDQEVEIGIPDVDARFDILTKQFLRMSPDRHVLDSEGIKLIASKTHGYVGADLTALCRESVMKTIQRGLGTSTNIDKFSLKVTLKDVENAMVDIRPSAMREIFLEMPKVYWSDIGGQEELKTKMKEMIQLPLEASETFARLGISAPKGVLLYGPPGCSKTLTAKALATESGINFLAVKGPEVFNKYVGESERAIREIFRKARSAAPSIIFFDEIDALSPDRDGGSTSAASHVLTSLLNEIDGVEELKGVVIVAATNRPDEIDAALLRPGRLDRHIYVGPPDINARLEIFKKCTKKFNIEESGVDLDELANRTDGYSGAEVVLLCQEAGLAAIMEDLDVTKVELRHFEKAFEGIAKGITPEMLSYYESFALRSGSSS</sequence>
<comment type="caution">
    <text evidence="5">The sequence shown here is derived from an EMBL/GenBank/DDBJ whole genome shotgun (WGS) entry which is preliminary data.</text>
</comment>
<reference evidence="5 6" key="1">
    <citation type="journal article" date="2013" name="BMC Genomics">
        <title>High quality de novo sequencing and assembly of the Saccharomyces arboricolus genome.</title>
        <authorList>
            <person name="Liti G."/>
            <person name="Nguyen Ba A.N."/>
            <person name="Blythe M."/>
            <person name="Mueller C.A."/>
            <person name="Bergstroem A."/>
            <person name="Cubillos F.A."/>
            <person name="Dafhnis-Calas F."/>
            <person name="Khoshraftar S."/>
            <person name="Malla S."/>
            <person name="Mehta N."/>
            <person name="Siow C.C."/>
            <person name="Warringer J."/>
            <person name="Moses A.M."/>
            <person name="Louis E.J."/>
            <person name="Nieduszynski C.A."/>
        </authorList>
    </citation>
    <scope>NUCLEOTIDE SEQUENCE [LARGE SCALE GENOMIC DNA]</scope>
    <source>
        <strain evidence="6">H-6 / AS 2.3317 / CBS 10644</strain>
    </source>
</reference>
<dbReference type="FunFam" id="1.10.8.60:FF:000157">
    <property type="entry name" value="AAA family ATPase"/>
    <property type="match status" value="1"/>
</dbReference>
<dbReference type="InterPro" id="IPR003593">
    <property type="entry name" value="AAA+_ATPase"/>
</dbReference>
<dbReference type="Pfam" id="PF17862">
    <property type="entry name" value="AAA_lid_3"/>
    <property type="match status" value="2"/>
</dbReference>
<feature type="domain" description="AAA+ ATPase" evidence="4">
    <location>
        <begin position="278"/>
        <end position="415"/>
    </location>
</feature>
<dbReference type="Pfam" id="PF00004">
    <property type="entry name" value="AAA"/>
    <property type="match status" value="2"/>
</dbReference>
<dbReference type="CDD" id="cd19503">
    <property type="entry name" value="RecA-like_CDC48_NLV2_r1-like"/>
    <property type="match status" value="1"/>
</dbReference>